<dbReference type="AlphaFoldDB" id="L8GFR4"/>
<organism evidence="1 2">
    <name type="scientific">Acanthamoeba castellanii (strain ATCC 30010 / Neff)</name>
    <dbReference type="NCBI Taxonomy" id="1257118"/>
    <lineage>
        <taxon>Eukaryota</taxon>
        <taxon>Amoebozoa</taxon>
        <taxon>Discosea</taxon>
        <taxon>Longamoebia</taxon>
        <taxon>Centramoebida</taxon>
        <taxon>Acanthamoebidae</taxon>
        <taxon>Acanthamoeba</taxon>
    </lineage>
</organism>
<name>L8GFR4_ACACF</name>
<gene>
    <name evidence="1" type="ORF">ACA1_363420</name>
</gene>
<protein>
    <submittedName>
        <fullName evidence="1">Uncharacterized protein</fullName>
    </submittedName>
</protein>
<evidence type="ECO:0000313" key="1">
    <source>
        <dbReference type="EMBL" id="ELR11842.1"/>
    </source>
</evidence>
<dbReference type="GeneID" id="14912249"/>
<evidence type="ECO:0000313" key="2">
    <source>
        <dbReference type="Proteomes" id="UP000011083"/>
    </source>
</evidence>
<sequence length="132" mass="14463">MTYKANITSGGSGAEFSDALARRYTELVANSTSQWFDIVMDYYRVMADMSVSFAYAVSYGAENSAVISSNMNALSLRALRDVITEVDSTSASLAIDHRENKRTLPISLSVVINLTFTISKQVIINLAFTISE</sequence>
<dbReference type="VEuPathDB" id="AmoebaDB:ACA1_363420"/>
<dbReference type="RefSeq" id="XP_004333855.1">
    <property type="nucleotide sequence ID" value="XM_004333807.1"/>
</dbReference>
<accession>L8GFR4</accession>
<reference evidence="1 2" key="1">
    <citation type="journal article" date="2013" name="Genome Biol.">
        <title>Genome of Acanthamoeba castellanii highlights extensive lateral gene transfer and early evolution of tyrosine kinase signaling.</title>
        <authorList>
            <person name="Clarke M."/>
            <person name="Lohan A.J."/>
            <person name="Liu B."/>
            <person name="Lagkouvardos I."/>
            <person name="Roy S."/>
            <person name="Zafar N."/>
            <person name="Bertelli C."/>
            <person name="Schilde C."/>
            <person name="Kianianmomeni A."/>
            <person name="Burglin T.R."/>
            <person name="Frech C."/>
            <person name="Turcotte B."/>
            <person name="Kopec K.O."/>
            <person name="Synnott J.M."/>
            <person name="Choo C."/>
            <person name="Paponov I."/>
            <person name="Finkler A."/>
            <person name="Soon Heng Tan C."/>
            <person name="Hutchins A.P."/>
            <person name="Weinmeier T."/>
            <person name="Rattei T."/>
            <person name="Chu J.S."/>
            <person name="Gimenez G."/>
            <person name="Irimia M."/>
            <person name="Rigden D.J."/>
            <person name="Fitzpatrick D.A."/>
            <person name="Lorenzo-Morales J."/>
            <person name="Bateman A."/>
            <person name="Chiu C.H."/>
            <person name="Tang P."/>
            <person name="Hegemann P."/>
            <person name="Fromm H."/>
            <person name="Raoult D."/>
            <person name="Greub G."/>
            <person name="Miranda-Saavedra D."/>
            <person name="Chen N."/>
            <person name="Nash P."/>
            <person name="Ginger M.L."/>
            <person name="Horn M."/>
            <person name="Schaap P."/>
            <person name="Caler L."/>
            <person name="Loftus B."/>
        </authorList>
    </citation>
    <scope>NUCLEOTIDE SEQUENCE [LARGE SCALE GENOMIC DNA]</scope>
    <source>
        <strain evidence="1 2">Neff</strain>
    </source>
</reference>
<dbReference type="EMBL" id="KB008147">
    <property type="protein sequence ID" value="ELR11842.1"/>
    <property type="molecule type" value="Genomic_DNA"/>
</dbReference>
<dbReference type="Proteomes" id="UP000011083">
    <property type="component" value="Unassembled WGS sequence"/>
</dbReference>
<proteinExistence type="predicted"/>
<dbReference type="KEGG" id="acan:ACA1_363420"/>
<keyword evidence="2" id="KW-1185">Reference proteome</keyword>